<dbReference type="Gene3D" id="1.10.630.10">
    <property type="entry name" value="Cytochrome P450"/>
    <property type="match status" value="1"/>
</dbReference>
<dbReference type="PANTHER" id="PTHR46696">
    <property type="entry name" value="P450, PUTATIVE (EUROFUNG)-RELATED"/>
    <property type="match status" value="1"/>
</dbReference>
<evidence type="ECO:0000256" key="1">
    <source>
        <dbReference type="ARBA" id="ARBA00010617"/>
    </source>
</evidence>
<evidence type="ECO:0000256" key="3">
    <source>
        <dbReference type="ARBA" id="ARBA00022723"/>
    </source>
</evidence>
<organism evidence="8 9">
    <name type="scientific">Mycobacterium pinniadriaticum</name>
    <dbReference type="NCBI Taxonomy" id="2994102"/>
    <lineage>
        <taxon>Bacteria</taxon>
        <taxon>Bacillati</taxon>
        <taxon>Actinomycetota</taxon>
        <taxon>Actinomycetes</taxon>
        <taxon>Mycobacteriales</taxon>
        <taxon>Mycobacteriaceae</taxon>
        <taxon>Mycobacterium</taxon>
    </lineage>
</organism>
<name>A0ABT3SF19_9MYCO</name>
<dbReference type="PANTHER" id="PTHR46696:SF6">
    <property type="entry name" value="P450, PUTATIVE (EUROFUNG)-RELATED"/>
    <property type="match status" value="1"/>
</dbReference>
<dbReference type="EMBL" id="JAPJDO010000012">
    <property type="protein sequence ID" value="MCX2938111.1"/>
    <property type="molecule type" value="Genomic_DNA"/>
</dbReference>
<comment type="similarity">
    <text evidence="1 7">Belongs to the cytochrome P450 family.</text>
</comment>
<dbReference type="InterPro" id="IPR001128">
    <property type="entry name" value="Cyt_P450"/>
</dbReference>
<dbReference type="SUPFAM" id="SSF48264">
    <property type="entry name" value="Cytochrome P450"/>
    <property type="match status" value="1"/>
</dbReference>
<evidence type="ECO:0000256" key="5">
    <source>
        <dbReference type="ARBA" id="ARBA00023004"/>
    </source>
</evidence>
<protein>
    <submittedName>
        <fullName evidence="8">Cytochrome P450</fullName>
    </submittedName>
</protein>
<dbReference type="InterPro" id="IPR036396">
    <property type="entry name" value="Cyt_P450_sf"/>
</dbReference>
<evidence type="ECO:0000313" key="8">
    <source>
        <dbReference type="EMBL" id="MCX2938111.1"/>
    </source>
</evidence>
<comment type="caution">
    <text evidence="8">The sequence shown here is derived from an EMBL/GenBank/DDBJ whole genome shotgun (WGS) entry which is preliminary data.</text>
</comment>
<dbReference type="PROSITE" id="PS00086">
    <property type="entry name" value="CYTOCHROME_P450"/>
    <property type="match status" value="1"/>
</dbReference>
<evidence type="ECO:0000313" key="9">
    <source>
        <dbReference type="Proteomes" id="UP001300745"/>
    </source>
</evidence>
<keyword evidence="4 7" id="KW-0560">Oxidoreductase</keyword>
<dbReference type="Pfam" id="PF00067">
    <property type="entry name" value="p450"/>
    <property type="match status" value="1"/>
</dbReference>
<dbReference type="RefSeq" id="WP_265997963.1">
    <property type="nucleotide sequence ID" value="NZ_JAPJDN010000012.1"/>
</dbReference>
<evidence type="ECO:0000256" key="6">
    <source>
        <dbReference type="ARBA" id="ARBA00023033"/>
    </source>
</evidence>
<evidence type="ECO:0000256" key="7">
    <source>
        <dbReference type="RuleBase" id="RU000461"/>
    </source>
</evidence>
<accession>A0ABT3SF19</accession>
<evidence type="ECO:0000256" key="2">
    <source>
        <dbReference type="ARBA" id="ARBA00022617"/>
    </source>
</evidence>
<gene>
    <name evidence="8" type="ORF">ORI27_15495</name>
</gene>
<dbReference type="InterPro" id="IPR017972">
    <property type="entry name" value="Cyt_P450_CS"/>
</dbReference>
<proteinExistence type="inferred from homology"/>
<dbReference type="PRINTS" id="PR00385">
    <property type="entry name" value="P450"/>
</dbReference>
<reference evidence="8 9" key="1">
    <citation type="submission" date="2022-11" db="EMBL/GenBank/DDBJ databases">
        <title>Mycobacterium sp. nov.</title>
        <authorList>
            <person name="Papic B."/>
            <person name="Spicic S."/>
            <person name="Duvnjak S."/>
        </authorList>
    </citation>
    <scope>NUCLEOTIDE SEQUENCE [LARGE SCALE GENOMIC DNA]</scope>
    <source>
        <strain evidence="8 9">CVI_P4</strain>
    </source>
</reference>
<dbReference type="PRINTS" id="PR00359">
    <property type="entry name" value="BP450"/>
</dbReference>
<keyword evidence="9" id="KW-1185">Reference proteome</keyword>
<sequence length="406" mass="45003">MSTINHGAAVAELAANFDHWDPDQAACLPDTFRQLRDKCPVAHSDRHGGFWVLTRYDDVEEVLKNPGDFSSRYTSIPRGMFGEFTILPPIQLDPPAHAMFRKLLVKPFTAQNVQKWEDLVRLDCRAVISQFIDQGRVEVSSEYAKFIPLRLMATMLGISPDDEGRFASWIKRILEMGAVDPDGALAAAGEMQVYLAGSIADHRANPKDDVITLLIDSEVDGAKLNDEDLLGALFLLILAGMDTTWGMITAAIYHLSQHPEDRDRLAADPSLLPVAIEEFVRYFAPVHEGRSATRTVELNGVTIQKGDPILVCFGAANRDPAAFESPETVIIDRKANRHFGFGVGIHRCLGAHLARLEVRLALEEWLRAIPEFWLAEPEKVRWSTGQLWSPKDVVVGFPAGGTRGAE</sequence>
<keyword evidence="5 7" id="KW-0408">Iron</keyword>
<keyword evidence="3 7" id="KW-0479">Metal-binding</keyword>
<dbReference type="InterPro" id="IPR002397">
    <property type="entry name" value="Cyt_P450_B"/>
</dbReference>
<keyword evidence="2 7" id="KW-0349">Heme</keyword>
<evidence type="ECO:0000256" key="4">
    <source>
        <dbReference type="ARBA" id="ARBA00023002"/>
    </source>
</evidence>
<keyword evidence="6 7" id="KW-0503">Monooxygenase</keyword>
<dbReference type="Proteomes" id="UP001300745">
    <property type="component" value="Unassembled WGS sequence"/>
</dbReference>